<dbReference type="EC" id="3.1.3.68" evidence="6"/>
<keyword evidence="4" id="KW-0460">Magnesium</keyword>
<evidence type="ECO:0000256" key="2">
    <source>
        <dbReference type="ARBA" id="ARBA00006171"/>
    </source>
</evidence>
<sequence>MMQAAIFDMDGTLIDSEPMWKKAEKEVFSSVGVEVTDELSSQTVWMTTREVTEFWYSYFPWFGKSLEQVENEVVDRVAELIIDEGVALEGVHKILDFFQKKSFKIGLSTNAPSKLIPIVLKKLNISHYFHAISSSEDEIKGKPDPAVYLSTAKKLNVEPSKCIAFEDSVSGILAANQANMKTVVVPPALEFTDEKYELSYMKLKRLSDFSDEHLEKIANSTKLRI</sequence>
<organism evidence="6 7">
    <name type="scientific">Vibrio palustris</name>
    <dbReference type="NCBI Taxonomy" id="1918946"/>
    <lineage>
        <taxon>Bacteria</taxon>
        <taxon>Pseudomonadati</taxon>
        <taxon>Pseudomonadota</taxon>
        <taxon>Gammaproteobacteria</taxon>
        <taxon>Vibrionales</taxon>
        <taxon>Vibrionaceae</taxon>
        <taxon>Vibrio</taxon>
    </lineage>
</organism>
<dbReference type="CDD" id="cd07505">
    <property type="entry name" value="HAD_BPGM-like"/>
    <property type="match status" value="1"/>
</dbReference>
<dbReference type="InterPro" id="IPR036412">
    <property type="entry name" value="HAD-like_sf"/>
</dbReference>
<comment type="cofactor">
    <cofactor evidence="1">
        <name>Mg(2+)</name>
        <dbReference type="ChEBI" id="CHEBI:18420"/>
    </cofactor>
</comment>
<evidence type="ECO:0000256" key="5">
    <source>
        <dbReference type="ARBA" id="ARBA00023277"/>
    </source>
</evidence>
<dbReference type="Gene3D" id="3.40.50.1000">
    <property type="entry name" value="HAD superfamily/HAD-like"/>
    <property type="match status" value="1"/>
</dbReference>
<dbReference type="NCBIfam" id="TIGR01509">
    <property type="entry name" value="HAD-SF-IA-v3"/>
    <property type="match status" value="1"/>
</dbReference>
<dbReference type="STRING" id="1918946.VPAL9027_02181"/>
<dbReference type="SUPFAM" id="SSF56784">
    <property type="entry name" value="HAD-like"/>
    <property type="match status" value="1"/>
</dbReference>
<proteinExistence type="inferred from homology"/>
<keyword evidence="5" id="KW-0119">Carbohydrate metabolism</keyword>
<dbReference type="NCBIfam" id="NF008087">
    <property type="entry name" value="PRK10826.1"/>
    <property type="match status" value="1"/>
</dbReference>
<dbReference type="Proteomes" id="UP000189475">
    <property type="component" value="Unassembled WGS sequence"/>
</dbReference>
<reference evidence="6 7" key="1">
    <citation type="submission" date="2017-02" db="EMBL/GenBank/DDBJ databases">
        <authorList>
            <person name="Peterson S.W."/>
        </authorList>
    </citation>
    <scope>NUCLEOTIDE SEQUENCE [LARGE SCALE GENOMIC DNA]</scope>
    <source>
        <strain evidence="6 7">CECT 9027</strain>
    </source>
</reference>
<dbReference type="PRINTS" id="PR00413">
    <property type="entry name" value="HADHALOGNASE"/>
</dbReference>
<dbReference type="GO" id="GO:0003850">
    <property type="term" value="F:2-deoxyglucose-6-phosphatase activity"/>
    <property type="evidence" value="ECO:0007669"/>
    <property type="project" value="UniProtKB-EC"/>
</dbReference>
<dbReference type="SFLD" id="SFLDG01129">
    <property type="entry name" value="C1.5:_HAD__Beta-PGM__Phosphata"/>
    <property type="match status" value="1"/>
</dbReference>
<dbReference type="PANTHER" id="PTHR46193:SF18">
    <property type="entry name" value="HEXITOL PHOSPHATASE B"/>
    <property type="match status" value="1"/>
</dbReference>
<dbReference type="SFLD" id="SFLDS00003">
    <property type="entry name" value="Haloacid_Dehalogenase"/>
    <property type="match status" value="1"/>
</dbReference>
<dbReference type="AlphaFoldDB" id="A0A1R4B5L7"/>
<name>A0A1R4B5L7_9VIBR</name>
<evidence type="ECO:0000256" key="1">
    <source>
        <dbReference type="ARBA" id="ARBA00001946"/>
    </source>
</evidence>
<accession>A0A1R4B5L7</accession>
<dbReference type="InterPro" id="IPR006439">
    <property type="entry name" value="HAD-SF_hydro_IA"/>
</dbReference>
<dbReference type="InterPro" id="IPR023198">
    <property type="entry name" value="PGP-like_dom2"/>
</dbReference>
<dbReference type="OrthoDB" id="9800058at2"/>
<gene>
    <name evidence="6" type="primary">yniC_2</name>
    <name evidence="6" type="ORF">VPAL9027_02181</name>
</gene>
<evidence type="ECO:0000256" key="4">
    <source>
        <dbReference type="ARBA" id="ARBA00022842"/>
    </source>
</evidence>
<dbReference type="RefSeq" id="WP_077314584.1">
    <property type="nucleotide sequence ID" value="NZ_AP024888.1"/>
</dbReference>
<dbReference type="PANTHER" id="PTHR46193">
    <property type="entry name" value="6-PHOSPHOGLUCONATE PHOSPHATASE"/>
    <property type="match status" value="1"/>
</dbReference>
<dbReference type="SFLD" id="SFLDG01135">
    <property type="entry name" value="C1.5.6:_HAD__Beta-PGM__Phospha"/>
    <property type="match status" value="1"/>
</dbReference>
<keyword evidence="7" id="KW-1185">Reference proteome</keyword>
<keyword evidence="6" id="KW-0378">Hydrolase</keyword>
<evidence type="ECO:0000256" key="3">
    <source>
        <dbReference type="ARBA" id="ARBA00022723"/>
    </source>
</evidence>
<comment type="similarity">
    <text evidence="2">Belongs to the HAD-like hydrolase superfamily. CbbY/CbbZ/Gph/YieH family.</text>
</comment>
<evidence type="ECO:0000313" key="6">
    <source>
        <dbReference type="EMBL" id="SJL84199.1"/>
    </source>
</evidence>
<dbReference type="Gene3D" id="1.10.150.240">
    <property type="entry name" value="Putative phosphatase, domain 2"/>
    <property type="match status" value="1"/>
</dbReference>
<dbReference type="InterPro" id="IPR023214">
    <property type="entry name" value="HAD_sf"/>
</dbReference>
<dbReference type="InterPro" id="IPR051600">
    <property type="entry name" value="Beta-PGM-like"/>
</dbReference>
<evidence type="ECO:0000313" key="7">
    <source>
        <dbReference type="Proteomes" id="UP000189475"/>
    </source>
</evidence>
<dbReference type="InterPro" id="IPR041492">
    <property type="entry name" value="HAD_2"/>
</dbReference>
<dbReference type="GO" id="GO:0046872">
    <property type="term" value="F:metal ion binding"/>
    <property type="evidence" value="ECO:0007669"/>
    <property type="project" value="UniProtKB-KW"/>
</dbReference>
<keyword evidence="3" id="KW-0479">Metal-binding</keyword>
<dbReference type="Pfam" id="PF13419">
    <property type="entry name" value="HAD_2"/>
    <property type="match status" value="1"/>
</dbReference>
<dbReference type="EMBL" id="FUFT01000005">
    <property type="protein sequence ID" value="SJL84199.1"/>
    <property type="molecule type" value="Genomic_DNA"/>
</dbReference>
<protein>
    <submittedName>
        <fullName evidence="6">2-deoxyglucose-6-phosphate phosphatase</fullName>
        <ecNumber evidence="6">3.1.3.68</ecNumber>
    </submittedName>
</protein>